<dbReference type="RefSeq" id="WP_224043376.1">
    <property type="nucleotide sequence ID" value="NZ_CAJZAH010000004.1"/>
</dbReference>
<dbReference type="InterPro" id="IPR011042">
    <property type="entry name" value="6-blade_b-propeller_TolB-like"/>
</dbReference>
<dbReference type="PANTHER" id="PTHR42776">
    <property type="entry name" value="SERINE PEPTIDASE S9 FAMILY MEMBER"/>
    <property type="match status" value="1"/>
</dbReference>
<reference evidence="4 5" key="1">
    <citation type="submission" date="2021-08" db="EMBL/GenBank/DDBJ databases">
        <authorList>
            <person name="Peeters C."/>
        </authorList>
    </citation>
    <scope>NUCLEOTIDE SEQUENCE [LARGE SCALE GENOMIC DNA]</scope>
    <source>
        <strain evidence="4 5">LMG 21510</strain>
    </source>
</reference>
<dbReference type="EMBL" id="CAJZAH010000004">
    <property type="protein sequence ID" value="CAG9179404.1"/>
    <property type="molecule type" value="Genomic_DNA"/>
</dbReference>
<dbReference type="GO" id="GO:0016787">
    <property type="term" value="F:hydrolase activity"/>
    <property type="evidence" value="ECO:0007669"/>
    <property type="project" value="UniProtKB-KW"/>
</dbReference>
<keyword evidence="2" id="KW-0720">Serine protease</keyword>
<dbReference type="SUPFAM" id="SSF53474">
    <property type="entry name" value="alpha/beta-Hydrolases"/>
    <property type="match status" value="1"/>
</dbReference>
<dbReference type="Pfam" id="PF00326">
    <property type="entry name" value="Peptidase_S9"/>
    <property type="match status" value="1"/>
</dbReference>
<dbReference type="InterPro" id="IPR011659">
    <property type="entry name" value="WD40"/>
</dbReference>
<dbReference type="Pfam" id="PF07676">
    <property type="entry name" value="PD40"/>
    <property type="match status" value="3"/>
</dbReference>
<evidence type="ECO:0000256" key="2">
    <source>
        <dbReference type="ARBA" id="ARBA00022825"/>
    </source>
</evidence>
<dbReference type="EC" id="3.4.14.-" evidence="4"/>
<name>A0ABN7Z093_9BURK</name>
<comment type="caution">
    <text evidence="4">The sequence shown here is derived from an EMBL/GenBank/DDBJ whole genome shotgun (WGS) entry which is preliminary data.</text>
</comment>
<evidence type="ECO:0000256" key="1">
    <source>
        <dbReference type="ARBA" id="ARBA00022801"/>
    </source>
</evidence>
<dbReference type="InterPro" id="IPR029058">
    <property type="entry name" value="AB_hydrolase_fold"/>
</dbReference>
<dbReference type="Gene3D" id="2.120.10.30">
    <property type="entry name" value="TolB, C-terminal domain"/>
    <property type="match status" value="2"/>
</dbReference>
<organism evidence="4 5">
    <name type="scientific">Cupriavidus respiraculi</name>
    <dbReference type="NCBI Taxonomy" id="195930"/>
    <lineage>
        <taxon>Bacteria</taxon>
        <taxon>Pseudomonadati</taxon>
        <taxon>Pseudomonadota</taxon>
        <taxon>Betaproteobacteria</taxon>
        <taxon>Burkholderiales</taxon>
        <taxon>Burkholderiaceae</taxon>
        <taxon>Cupriavidus</taxon>
    </lineage>
</organism>
<dbReference type="InterPro" id="IPR001375">
    <property type="entry name" value="Peptidase_S9_cat"/>
</dbReference>
<keyword evidence="5" id="KW-1185">Reference proteome</keyword>
<gene>
    <name evidence="4" type="primary">dpp5</name>
    <name evidence="4" type="ORF">LMG21510_03767</name>
</gene>
<feature type="domain" description="Peptidase S9 prolyl oligopeptidase catalytic" evidence="3">
    <location>
        <begin position="443"/>
        <end position="645"/>
    </location>
</feature>
<keyword evidence="1 4" id="KW-0378">Hydrolase</keyword>
<protein>
    <submittedName>
        <fullName evidence="4">Dipeptidyl-peptidase 5</fullName>
        <ecNumber evidence="4">3.4.14.-</ecNumber>
    </submittedName>
</protein>
<evidence type="ECO:0000259" key="3">
    <source>
        <dbReference type="Pfam" id="PF00326"/>
    </source>
</evidence>
<evidence type="ECO:0000313" key="5">
    <source>
        <dbReference type="Proteomes" id="UP000721236"/>
    </source>
</evidence>
<keyword evidence="2" id="KW-0645">Protease</keyword>
<evidence type="ECO:0000313" key="4">
    <source>
        <dbReference type="EMBL" id="CAG9179404.1"/>
    </source>
</evidence>
<dbReference type="PANTHER" id="PTHR42776:SF27">
    <property type="entry name" value="DIPEPTIDYL PEPTIDASE FAMILY MEMBER 6"/>
    <property type="match status" value="1"/>
</dbReference>
<sequence length="659" mass="71849">MPKSFESEDLVLYERIKDLCGSPATDLLACTIERVDRTADTYRSAIWCYPAGGGAPRQLTAGTSLDNSPNWSPDGRRLAFVSEGEDGNLQVFLIERDGGERRQLTHLMQHVVSIAWSPDGHRLLVTVSLAVDPVSVSGEAKQVASGGPEIVWRLPYKSDGLGYILNQQVHLFVVDAKTGDAEQLTSGAFDVRGMSWAPDGKSILYARTRDERCAHRTDIWRMDADGGNVRQLTFDVATAQFATWSPDGRTIVFTGSAHEGDAQIRLWTIDGETGTVRCIDNDTFDVVDGGSVTWDEDSRGVVLIAARRGMQEVGHVTLPDGSYRTIAGGERHVSALAACGGGRLGFAAESPREPNQIFSCARRGGSEAQLSRLNAWWHERALPRVQVRGFDVPDGEGGRERVEGWVVSPGDDRAPGPLLVDVHGGPASYALLAYGSHPYWNALVSRGWTVLALNAVGSSSYGHDFSKRLRGRWGDLDLHQHLAAADRLHADGEVDGRLAIAGKSYGGYAAAWAIAATRRFRAAVVSAPITNMETHYGTSDSGYYADPYDMVGEPMADPEQYARPSSAQLADRVRTPVLVVNGKDDQRCPVGQAEDFFVRIMRATDTPAEMVLYPGGDHHFYEDGPPSQRVDVMTRMVNWLERWIQQPLPDDDGSGQPAG</sequence>
<dbReference type="SUPFAM" id="SSF82171">
    <property type="entry name" value="DPP6 N-terminal domain-like"/>
    <property type="match status" value="1"/>
</dbReference>
<dbReference type="Proteomes" id="UP000721236">
    <property type="component" value="Unassembled WGS sequence"/>
</dbReference>
<proteinExistence type="predicted"/>
<accession>A0ABN7Z093</accession>
<dbReference type="Gene3D" id="3.40.50.1820">
    <property type="entry name" value="alpha/beta hydrolase"/>
    <property type="match status" value="1"/>
</dbReference>